<comment type="caution">
    <text evidence="2">The sequence shown here is derived from an EMBL/GenBank/DDBJ whole genome shotgun (WGS) entry which is preliminary data.</text>
</comment>
<organism evidence="2 3">
    <name type="scientific">Arcicella lustrica</name>
    <dbReference type="NCBI Taxonomy" id="2984196"/>
    <lineage>
        <taxon>Bacteria</taxon>
        <taxon>Pseudomonadati</taxon>
        <taxon>Bacteroidota</taxon>
        <taxon>Cytophagia</taxon>
        <taxon>Cytophagales</taxon>
        <taxon>Flectobacillaceae</taxon>
        <taxon>Arcicella</taxon>
    </lineage>
</organism>
<keyword evidence="1" id="KW-0472">Membrane</keyword>
<dbReference type="EMBL" id="JAYGIM010000003">
    <property type="protein sequence ID" value="MEA5425910.1"/>
    <property type="molecule type" value="Genomic_DNA"/>
</dbReference>
<dbReference type="Proteomes" id="UP001302222">
    <property type="component" value="Unassembled WGS sequence"/>
</dbReference>
<keyword evidence="3" id="KW-1185">Reference proteome</keyword>
<proteinExistence type="predicted"/>
<dbReference type="RefSeq" id="WP_323256572.1">
    <property type="nucleotide sequence ID" value="NZ_JAYGIM010000003.1"/>
</dbReference>
<protein>
    <recommendedName>
        <fullName evidence="4">Potassium transporter KefB</fullName>
    </recommendedName>
</protein>
<evidence type="ECO:0000313" key="2">
    <source>
        <dbReference type="EMBL" id="MEA5425910.1"/>
    </source>
</evidence>
<reference evidence="2 3" key="1">
    <citation type="submission" date="2023-12" db="EMBL/GenBank/DDBJ databases">
        <title>Novel species of the genus Arcicella isolated from rivers.</title>
        <authorList>
            <person name="Lu H."/>
        </authorList>
    </citation>
    <scope>NUCLEOTIDE SEQUENCE [LARGE SCALE GENOMIC DNA]</scope>
    <source>
        <strain evidence="2 3">DC25W</strain>
    </source>
</reference>
<evidence type="ECO:0008006" key="4">
    <source>
        <dbReference type="Google" id="ProtNLM"/>
    </source>
</evidence>
<name>A0ABU5SF58_9BACT</name>
<keyword evidence="1" id="KW-1133">Transmembrane helix</keyword>
<evidence type="ECO:0000313" key="3">
    <source>
        <dbReference type="Proteomes" id="UP001302222"/>
    </source>
</evidence>
<feature type="transmembrane region" description="Helical" evidence="1">
    <location>
        <begin position="50"/>
        <end position="72"/>
    </location>
</feature>
<feature type="transmembrane region" description="Helical" evidence="1">
    <location>
        <begin position="84"/>
        <end position="106"/>
    </location>
</feature>
<gene>
    <name evidence="2" type="ORF">VB798_04950</name>
</gene>
<evidence type="ECO:0000256" key="1">
    <source>
        <dbReference type="SAM" id="Phobius"/>
    </source>
</evidence>
<sequence>MTQRNNFTIQGINRKSLITRMLIGGGVGLIVISLFLSGTGEPNPEWGKFWMLRPLIIVPIATAFGSLSFYSIDFVGSQGTLKKVLAFAFSILSFVISLWLGIVLGLDGTLWN</sequence>
<accession>A0ABU5SF58</accession>
<keyword evidence="1" id="KW-0812">Transmembrane</keyword>
<feature type="transmembrane region" description="Helical" evidence="1">
    <location>
        <begin position="21"/>
        <end position="38"/>
    </location>
</feature>